<dbReference type="STRING" id="935700.jaqu_20390"/>
<feature type="compositionally biased region" description="Acidic residues" evidence="1">
    <location>
        <begin position="93"/>
        <end position="105"/>
    </location>
</feature>
<dbReference type="Proteomes" id="UP000032232">
    <property type="component" value="Unassembled WGS sequence"/>
</dbReference>
<evidence type="ECO:0000313" key="2">
    <source>
        <dbReference type="EMBL" id="KIT16284.1"/>
    </source>
</evidence>
<feature type="region of interest" description="Disordered" evidence="1">
    <location>
        <begin position="78"/>
        <end position="238"/>
    </location>
</feature>
<feature type="compositionally biased region" description="Low complexity" evidence="1">
    <location>
        <begin position="172"/>
        <end position="182"/>
    </location>
</feature>
<feature type="compositionally biased region" description="Low complexity" evidence="1">
    <location>
        <begin position="21"/>
        <end position="30"/>
    </location>
</feature>
<dbReference type="PATRIC" id="fig|935700.4.peg.2105"/>
<evidence type="ECO:0000256" key="1">
    <source>
        <dbReference type="SAM" id="MobiDB-lite"/>
    </source>
</evidence>
<dbReference type="AlphaFoldDB" id="A0A0D1EF84"/>
<organism evidence="2 3">
    <name type="scientific">Jannaschia aquimarina</name>
    <dbReference type="NCBI Taxonomy" id="935700"/>
    <lineage>
        <taxon>Bacteria</taxon>
        <taxon>Pseudomonadati</taxon>
        <taxon>Pseudomonadota</taxon>
        <taxon>Alphaproteobacteria</taxon>
        <taxon>Rhodobacterales</taxon>
        <taxon>Roseobacteraceae</taxon>
        <taxon>Jannaschia</taxon>
    </lineage>
</organism>
<evidence type="ECO:0000313" key="3">
    <source>
        <dbReference type="Proteomes" id="UP000032232"/>
    </source>
</evidence>
<accession>A0A0D1EF84</accession>
<name>A0A0D1EF84_9RHOB</name>
<feature type="region of interest" description="Disordered" evidence="1">
    <location>
        <begin position="21"/>
        <end position="65"/>
    </location>
</feature>
<keyword evidence="3" id="KW-1185">Reference proteome</keyword>
<feature type="compositionally biased region" description="Low complexity" evidence="1">
    <location>
        <begin position="113"/>
        <end position="127"/>
    </location>
</feature>
<dbReference type="EMBL" id="JYFE01000037">
    <property type="protein sequence ID" value="KIT16284.1"/>
    <property type="molecule type" value="Genomic_DNA"/>
</dbReference>
<proteinExistence type="predicted"/>
<gene>
    <name evidence="2" type="ORF">jaqu_20390</name>
</gene>
<protein>
    <submittedName>
        <fullName evidence="2">Uncharacterized protein</fullName>
    </submittedName>
</protein>
<comment type="caution">
    <text evidence="2">The sequence shown here is derived from an EMBL/GenBank/DDBJ whole genome shotgun (WGS) entry which is preliminary data.</text>
</comment>
<dbReference type="RefSeq" id="WP_043918849.1">
    <property type="nucleotide sequence ID" value="NZ_FZPF01000006.1"/>
</dbReference>
<sequence>MADPQSIDDVVSSIRRLVAAGPPSRPAAAGHVASTAEVAEETGEDVSDIRGDEIGDDAGSVGGAGDALVLGEELRVVEADDPFQPINRRDEVDGQDDVASQDEERDAPRSDARAAATPAPENPTSETPIPPRPSAPPSAEATQAFAAAIGGMGFVADSERAPSDLPPPPPIARIAPTTVAAPDVDTSEDDADIIAEIKAATAAEPDPTPDPGFEDAVVLSEDTPSSGASRDRDDDDDILADGIAATRPPALENMDHEALRDLVAEIVRQELSGVLGERITRNVRKLVRRELRTMFSAEEFD</sequence>
<feature type="compositionally biased region" description="Low complexity" evidence="1">
    <location>
        <begin position="194"/>
        <end position="205"/>
    </location>
</feature>
<reference evidence="2 3" key="1">
    <citation type="submission" date="2015-02" db="EMBL/GenBank/DDBJ databases">
        <title>Genome Sequence of Jannaschia aquimarina DSM28248, a member of the Roseobacter clade.</title>
        <authorList>
            <person name="Voget S."/>
            <person name="Daniel R."/>
        </authorList>
    </citation>
    <scope>NUCLEOTIDE SEQUENCE [LARGE SCALE GENOMIC DNA]</scope>
    <source>
        <strain evidence="2 3">GSW-M26</strain>
    </source>
</reference>
<dbReference type="OrthoDB" id="7875768at2"/>